<keyword evidence="1" id="KW-0812">Transmembrane</keyword>
<accession>A0A1H2IS66</accession>
<evidence type="ECO:0000256" key="1">
    <source>
        <dbReference type="SAM" id="Phobius"/>
    </source>
</evidence>
<dbReference type="AlphaFoldDB" id="A0A1H2IS66"/>
<evidence type="ECO:0000313" key="3">
    <source>
        <dbReference type="EMBL" id="SDU46943.1"/>
    </source>
</evidence>
<evidence type="ECO:0000313" key="5">
    <source>
        <dbReference type="Proteomes" id="UP001265083"/>
    </source>
</evidence>
<dbReference type="STRING" id="158898.SAMN04488548_1341398"/>
<dbReference type="EMBL" id="FNLM01000034">
    <property type="protein sequence ID" value="SDU46943.1"/>
    <property type="molecule type" value="Genomic_DNA"/>
</dbReference>
<protein>
    <submittedName>
        <fullName evidence="3">Uncharacterized protein</fullName>
    </submittedName>
</protein>
<keyword evidence="1" id="KW-1133">Transmembrane helix</keyword>
<sequence>MRNLWKWVGLAGAVGVTTGGVLIARDQRQRNAYSADEIRERLHRRFEASDTAGGGDERS</sequence>
<dbReference type="Proteomes" id="UP001265083">
    <property type="component" value="Unassembled WGS sequence"/>
</dbReference>
<evidence type="ECO:0000313" key="2">
    <source>
        <dbReference type="EMBL" id="MDS1114381.1"/>
    </source>
</evidence>
<gene>
    <name evidence="2" type="ORF">RD149_11450</name>
    <name evidence="3" type="ORF">SAMN04488548_1341398</name>
</gene>
<reference evidence="2 5" key="2">
    <citation type="submission" date="2023-08" db="EMBL/GenBank/DDBJ databases">
        <title>Bioegradation of LLDPE and BLDPE plastic by marine bacteria from coast plastic debris.</title>
        <authorList>
            <person name="Rong Z."/>
        </authorList>
    </citation>
    <scope>NUCLEOTIDE SEQUENCE [LARGE SCALE GENOMIC DNA]</scope>
    <source>
        <strain evidence="2 5">Z-2</strain>
    </source>
</reference>
<reference evidence="3 4" key="1">
    <citation type="submission" date="2016-10" db="EMBL/GenBank/DDBJ databases">
        <authorList>
            <person name="de Groot N.N."/>
        </authorList>
    </citation>
    <scope>NUCLEOTIDE SEQUENCE [LARGE SCALE GENOMIC DNA]</scope>
    <source>
        <strain evidence="3 4">DSM 44215</strain>
    </source>
</reference>
<feature type="transmembrane region" description="Helical" evidence="1">
    <location>
        <begin position="6"/>
        <end position="24"/>
    </location>
</feature>
<dbReference type="EMBL" id="JAVLUS010000008">
    <property type="protein sequence ID" value="MDS1114381.1"/>
    <property type="molecule type" value="Genomic_DNA"/>
</dbReference>
<organism evidence="3 4">
    <name type="scientific">Gordonia westfalica</name>
    <dbReference type="NCBI Taxonomy" id="158898"/>
    <lineage>
        <taxon>Bacteria</taxon>
        <taxon>Bacillati</taxon>
        <taxon>Actinomycetota</taxon>
        <taxon>Actinomycetes</taxon>
        <taxon>Mycobacteriales</taxon>
        <taxon>Gordoniaceae</taxon>
        <taxon>Gordonia</taxon>
    </lineage>
</organism>
<keyword evidence="5" id="KW-1185">Reference proteome</keyword>
<dbReference type="Proteomes" id="UP000183180">
    <property type="component" value="Unassembled WGS sequence"/>
</dbReference>
<dbReference type="RefSeq" id="WP_074849831.1">
    <property type="nucleotide sequence ID" value="NZ_FNLM01000034.1"/>
</dbReference>
<keyword evidence="1" id="KW-0472">Membrane</keyword>
<name>A0A1H2IS66_9ACTN</name>
<proteinExistence type="predicted"/>
<evidence type="ECO:0000313" key="4">
    <source>
        <dbReference type="Proteomes" id="UP000183180"/>
    </source>
</evidence>
<dbReference type="OrthoDB" id="4569428at2"/>